<organism evidence="1 2">
    <name type="scientific">Microbacterium deminutum</name>
    <dbReference type="NCBI Taxonomy" id="344164"/>
    <lineage>
        <taxon>Bacteria</taxon>
        <taxon>Bacillati</taxon>
        <taxon>Actinomycetota</taxon>
        <taxon>Actinomycetes</taxon>
        <taxon>Micrococcales</taxon>
        <taxon>Microbacteriaceae</taxon>
        <taxon>Microbacterium</taxon>
    </lineage>
</organism>
<reference evidence="1 2" key="1">
    <citation type="journal article" date="2019" name="Int. J. Syst. Evol. Microbiol.">
        <title>The Global Catalogue of Microorganisms (GCM) 10K type strain sequencing project: providing services to taxonomists for standard genome sequencing and annotation.</title>
        <authorList>
            <consortium name="The Broad Institute Genomics Platform"/>
            <consortium name="The Broad Institute Genome Sequencing Center for Infectious Disease"/>
            <person name="Wu L."/>
            <person name="Ma J."/>
        </authorList>
    </citation>
    <scope>NUCLEOTIDE SEQUENCE [LARGE SCALE GENOMIC DNA]</scope>
    <source>
        <strain evidence="1 2">JCM 14901</strain>
    </source>
</reference>
<keyword evidence="2" id="KW-1185">Reference proteome</keyword>
<accession>A0ABN2RH77</accession>
<dbReference type="Gene3D" id="3.60.15.10">
    <property type="entry name" value="Ribonuclease Z/Hydroxyacylglutathione hydrolase-like"/>
    <property type="match status" value="1"/>
</dbReference>
<dbReference type="EMBL" id="BAAAOG010000010">
    <property type="protein sequence ID" value="GAA1968476.1"/>
    <property type="molecule type" value="Genomic_DNA"/>
</dbReference>
<proteinExistence type="predicted"/>
<dbReference type="Proteomes" id="UP001499933">
    <property type="component" value="Unassembled WGS sequence"/>
</dbReference>
<evidence type="ECO:0000313" key="1">
    <source>
        <dbReference type="EMBL" id="GAA1968476.1"/>
    </source>
</evidence>
<comment type="caution">
    <text evidence="1">The sequence shown here is derived from an EMBL/GenBank/DDBJ whole genome shotgun (WGS) entry which is preliminary data.</text>
</comment>
<protein>
    <recommendedName>
        <fullName evidence="3">MBL fold metallo-hydrolase</fullName>
    </recommendedName>
</protein>
<dbReference type="InterPro" id="IPR036866">
    <property type="entry name" value="RibonucZ/Hydroxyglut_hydro"/>
</dbReference>
<sequence>MRLGDGNAERRLRITVLNDAFGADAAMVKDWGYSTLIEAADRRILFDTGTMVRFWARTRRPNASICRTSTSR</sequence>
<gene>
    <name evidence="1" type="ORF">GCM10009776_34460</name>
</gene>
<evidence type="ECO:0008006" key="3">
    <source>
        <dbReference type="Google" id="ProtNLM"/>
    </source>
</evidence>
<evidence type="ECO:0000313" key="2">
    <source>
        <dbReference type="Proteomes" id="UP001499933"/>
    </source>
</evidence>
<name>A0ABN2RH77_9MICO</name>